<dbReference type="InterPro" id="IPR051310">
    <property type="entry name" value="MCP_chemotaxis"/>
</dbReference>
<dbReference type="PROSITE" id="PS50111">
    <property type="entry name" value="CHEMOTAXIS_TRANSDUC_2"/>
    <property type="match status" value="1"/>
</dbReference>
<keyword evidence="7" id="KW-1185">Reference proteome</keyword>
<accession>A0ABP3V9T5</accession>
<dbReference type="PANTHER" id="PTHR43531">
    <property type="entry name" value="PROTEIN ICFG"/>
    <property type="match status" value="1"/>
</dbReference>
<gene>
    <name evidence="6" type="ORF">GCM10009107_28000</name>
</gene>
<organism evidence="6 7">
    <name type="scientific">Ideonella azotifigens</name>
    <dbReference type="NCBI Taxonomy" id="513160"/>
    <lineage>
        <taxon>Bacteria</taxon>
        <taxon>Pseudomonadati</taxon>
        <taxon>Pseudomonadota</taxon>
        <taxon>Betaproteobacteria</taxon>
        <taxon>Burkholderiales</taxon>
        <taxon>Sphaerotilaceae</taxon>
        <taxon>Ideonella</taxon>
    </lineage>
</organism>
<dbReference type="Pfam" id="PF12729">
    <property type="entry name" value="4HB_MCP_1"/>
    <property type="match status" value="1"/>
</dbReference>
<keyword evidence="1" id="KW-0488">Methylation</keyword>
<keyword evidence="3" id="KW-0807">Transducer</keyword>
<dbReference type="PANTHER" id="PTHR43531:SF14">
    <property type="entry name" value="METHYL-ACCEPTING CHEMOTAXIS PROTEIN I-RELATED"/>
    <property type="match status" value="1"/>
</dbReference>
<evidence type="ECO:0000313" key="6">
    <source>
        <dbReference type="EMBL" id="GAA0753220.1"/>
    </source>
</evidence>
<evidence type="ECO:0000256" key="1">
    <source>
        <dbReference type="ARBA" id="ARBA00022481"/>
    </source>
</evidence>
<dbReference type="Pfam" id="PF00015">
    <property type="entry name" value="MCPsignal"/>
    <property type="match status" value="1"/>
</dbReference>
<dbReference type="Proteomes" id="UP001500279">
    <property type="component" value="Unassembled WGS sequence"/>
</dbReference>
<comment type="caution">
    <text evidence="6">The sequence shown here is derived from an EMBL/GenBank/DDBJ whole genome shotgun (WGS) entry which is preliminary data.</text>
</comment>
<keyword evidence="4" id="KW-1133">Transmembrane helix</keyword>
<evidence type="ECO:0000256" key="3">
    <source>
        <dbReference type="PROSITE-ProRule" id="PRU00284"/>
    </source>
</evidence>
<keyword evidence="4" id="KW-0812">Transmembrane</keyword>
<dbReference type="InterPro" id="IPR024478">
    <property type="entry name" value="HlyB_4HB_MCP"/>
</dbReference>
<protein>
    <submittedName>
        <fullName evidence="6">Methyl-accepting chemotaxis protein</fullName>
    </submittedName>
</protein>
<dbReference type="RefSeq" id="WP_141290246.1">
    <property type="nucleotide sequence ID" value="NZ_BAAAEW010000018.1"/>
</dbReference>
<dbReference type="InterPro" id="IPR004089">
    <property type="entry name" value="MCPsignal_dom"/>
</dbReference>
<dbReference type="EMBL" id="BAAAEW010000018">
    <property type="protein sequence ID" value="GAA0753220.1"/>
    <property type="molecule type" value="Genomic_DNA"/>
</dbReference>
<dbReference type="SUPFAM" id="SSF58104">
    <property type="entry name" value="Methyl-accepting chemotaxis protein (MCP) signaling domain"/>
    <property type="match status" value="1"/>
</dbReference>
<dbReference type="PRINTS" id="PR00260">
    <property type="entry name" value="CHEMTRNSDUCR"/>
</dbReference>
<proteinExistence type="inferred from homology"/>
<feature type="transmembrane region" description="Helical" evidence="4">
    <location>
        <begin position="194"/>
        <end position="215"/>
    </location>
</feature>
<dbReference type="SMART" id="SM00283">
    <property type="entry name" value="MA"/>
    <property type="match status" value="1"/>
</dbReference>
<evidence type="ECO:0000259" key="5">
    <source>
        <dbReference type="PROSITE" id="PS50111"/>
    </source>
</evidence>
<dbReference type="InterPro" id="IPR047347">
    <property type="entry name" value="YvaQ-like_sensor"/>
</dbReference>
<feature type="domain" description="Methyl-accepting transducer" evidence="5">
    <location>
        <begin position="276"/>
        <end position="505"/>
    </location>
</feature>
<dbReference type="CDD" id="cd19411">
    <property type="entry name" value="MCP2201-like_sensor"/>
    <property type="match status" value="1"/>
</dbReference>
<dbReference type="Gene3D" id="1.10.287.950">
    <property type="entry name" value="Methyl-accepting chemotaxis protein"/>
    <property type="match status" value="1"/>
</dbReference>
<comment type="similarity">
    <text evidence="2">Belongs to the methyl-accepting chemotaxis (MCP) protein family.</text>
</comment>
<reference evidence="7" key="1">
    <citation type="journal article" date="2019" name="Int. J. Syst. Evol. Microbiol.">
        <title>The Global Catalogue of Microorganisms (GCM) 10K type strain sequencing project: providing services to taxonomists for standard genome sequencing and annotation.</title>
        <authorList>
            <consortium name="The Broad Institute Genomics Platform"/>
            <consortium name="The Broad Institute Genome Sequencing Center for Infectious Disease"/>
            <person name="Wu L."/>
            <person name="Ma J."/>
        </authorList>
    </citation>
    <scope>NUCLEOTIDE SEQUENCE [LARGE SCALE GENOMIC DNA]</scope>
    <source>
        <strain evidence="7">JCM 15503</strain>
    </source>
</reference>
<keyword evidence="4" id="KW-0472">Membrane</keyword>
<evidence type="ECO:0000256" key="4">
    <source>
        <dbReference type="SAM" id="Phobius"/>
    </source>
</evidence>
<dbReference type="InterPro" id="IPR004090">
    <property type="entry name" value="Chemotax_Me-accpt_rcpt"/>
</dbReference>
<sequence>MTHRSLTIRAKLTLAFGILAVLVAVVAALALKDLGDANARFVHHVDGVSARATVASHLRIAVDRRAIAARNLVLVSTPADLAAEDEEVKAAHAEVQRSLAQLKAMVATSGVSEAARQHVAAIDQVEQRYGPVALAIVDLALKGEHDAAIAKMNTECRPLIKALAKATTDYADYTESRAAQLKEEAQVQYGQQRILLIAACLLALGAAVLAGWLIVRGLRKALGAEPADLSRVASRVAEGNLTDLDGAHEAPQGSVLASLGAMQGSLSRIVNEVRRAADSIATGTEQIAHGGADLSARTELQASAIQQTAATMDQLGSTVRSNAENAQQANVLAQGASDVAGRGGAVVGQVVDTMRGINASSKRIADIITVIDGIAFQTNILALNAAVEAARAGEQGRGFAVVASEVRALAQRSAAAAKEIKTLITTSVEQVEQGSALVDRAGETMSEIVGAIQRVSHIVGEITLATAEQSSGVAQVGQAVAQLDESTQQNAALAEESAAAASSLREQSEHLVGAMSTFKLAAS</sequence>
<evidence type="ECO:0000313" key="7">
    <source>
        <dbReference type="Proteomes" id="UP001500279"/>
    </source>
</evidence>
<name>A0ABP3V9T5_9BURK</name>
<evidence type="ECO:0000256" key="2">
    <source>
        <dbReference type="ARBA" id="ARBA00029447"/>
    </source>
</evidence>